<dbReference type="InterPro" id="IPR027417">
    <property type="entry name" value="P-loop_NTPase"/>
</dbReference>
<comment type="cofactor">
    <cofactor evidence="11">
        <name>Mg(2+)</name>
        <dbReference type="ChEBI" id="CHEBI:18420"/>
    </cofactor>
    <text evidence="11">Binds 1 Mg(2+) ion per subunit.</text>
</comment>
<dbReference type="InterPro" id="IPR000623">
    <property type="entry name" value="Shikimate_kinase/TSH1"/>
</dbReference>
<comment type="subunit">
    <text evidence="11">Monomer.</text>
</comment>
<dbReference type="RefSeq" id="WP_070954561.1">
    <property type="nucleotide sequence ID" value="NZ_CP015208.1"/>
</dbReference>
<comment type="function">
    <text evidence="11">Catalyzes the specific phosphorylation of the 3-hydroxyl group of shikimic acid using ATP as a cosubstrate.</text>
</comment>
<dbReference type="PROSITE" id="PS01128">
    <property type="entry name" value="SHIKIMATE_KINASE"/>
    <property type="match status" value="1"/>
</dbReference>
<dbReference type="GO" id="GO:0008652">
    <property type="term" value="P:amino acid biosynthetic process"/>
    <property type="evidence" value="ECO:0007669"/>
    <property type="project" value="UniProtKB-KW"/>
</dbReference>
<dbReference type="KEGG" id="rpla:A4Z71_03510"/>
<evidence type="ECO:0000313" key="12">
    <source>
        <dbReference type="EMBL" id="AOY56051.1"/>
    </source>
</evidence>
<feature type="binding site" evidence="11">
    <location>
        <position position="114"/>
    </location>
    <ligand>
        <name>ATP</name>
        <dbReference type="ChEBI" id="CHEBI:30616"/>
    </ligand>
</feature>
<evidence type="ECO:0000256" key="5">
    <source>
        <dbReference type="ARBA" id="ARBA00022679"/>
    </source>
</evidence>
<dbReference type="InterPro" id="IPR031322">
    <property type="entry name" value="Shikimate/glucono_kinase"/>
</dbReference>
<dbReference type="CDD" id="cd00464">
    <property type="entry name" value="SK"/>
    <property type="match status" value="1"/>
</dbReference>
<dbReference type="HAMAP" id="MF_00109">
    <property type="entry name" value="Shikimate_kinase"/>
    <property type="match status" value="1"/>
</dbReference>
<feature type="binding site" evidence="11">
    <location>
        <position position="34"/>
    </location>
    <ligand>
        <name>substrate</name>
    </ligand>
</feature>
<dbReference type="Pfam" id="PF01202">
    <property type="entry name" value="SKI"/>
    <property type="match status" value="1"/>
</dbReference>
<keyword evidence="11" id="KW-0963">Cytoplasm</keyword>
<keyword evidence="4 11" id="KW-0028">Amino-acid biosynthesis</keyword>
<dbReference type="GO" id="GO:0005829">
    <property type="term" value="C:cytosol"/>
    <property type="evidence" value="ECO:0007669"/>
    <property type="project" value="TreeGrafter"/>
</dbReference>
<dbReference type="GO" id="GO:0005524">
    <property type="term" value="F:ATP binding"/>
    <property type="evidence" value="ECO:0007669"/>
    <property type="project" value="UniProtKB-UniRule"/>
</dbReference>
<dbReference type="EMBL" id="CP015208">
    <property type="protein sequence ID" value="AOY56051.1"/>
    <property type="molecule type" value="Genomic_DNA"/>
</dbReference>
<name>A0A1D9DZ27_9MICO</name>
<keyword evidence="8 11" id="KW-0067">ATP-binding</keyword>
<sequence>MAKNIVLIGPMGVGKTTIGKKVAKALGKQFIDTDLVIQRDHGPVADIFERLGESEFRNYETAALVESLAQDAVIATGGGIVLRPENRKLLEQHWVVYLSTDGKHMASRLKNGNRPLLKNGMSDWKAIYEERKPLYQSLANFEIATNSKTVNQCVQEIKEMIGAE</sequence>
<dbReference type="PANTHER" id="PTHR21087">
    <property type="entry name" value="SHIKIMATE KINASE"/>
    <property type="match status" value="1"/>
</dbReference>
<evidence type="ECO:0000256" key="2">
    <source>
        <dbReference type="ARBA" id="ARBA00006997"/>
    </source>
</evidence>
<keyword evidence="9 11" id="KW-0057">Aromatic amino acid biosynthesis</keyword>
<comment type="caution">
    <text evidence="11">Lacks conserved residue(s) required for the propagation of feature annotation.</text>
</comment>
<evidence type="ECO:0000256" key="6">
    <source>
        <dbReference type="ARBA" id="ARBA00022741"/>
    </source>
</evidence>
<dbReference type="GO" id="GO:0000287">
    <property type="term" value="F:magnesium ion binding"/>
    <property type="evidence" value="ECO:0007669"/>
    <property type="project" value="UniProtKB-UniRule"/>
</dbReference>
<protein>
    <recommendedName>
        <fullName evidence="3 11">Shikimate kinase</fullName>
        <shortName evidence="11">SK</shortName>
        <ecNumber evidence="3 11">2.7.1.71</ecNumber>
    </recommendedName>
</protein>
<organism evidence="12 13">
    <name type="scientific">Candidatus Rhodoluna planktonica</name>
    <dbReference type="NCBI Taxonomy" id="535712"/>
    <lineage>
        <taxon>Bacteria</taxon>
        <taxon>Bacillati</taxon>
        <taxon>Actinomycetota</taxon>
        <taxon>Actinomycetes</taxon>
        <taxon>Micrococcales</taxon>
        <taxon>Microbacteriaceae</taxon>
        <taxon>Luna cluster</taxon>
        <taxon>Luna-1 subcluster</taxon>
        <taxon>Rhodoluna</taxon>
    </lineage>
</organism>
<dbReference type="EC" id="2.7.1.71" evidence="3 11"/>
<dbReference type="STRING" id="535712.A4Z71_03510"/>
<comment type="subcellular location">
    <subcellularLocation>
        <location evidence="11">Cytoplasm</location>
    </subcellularLocation>
</comment>
<dbReference type="GO" id="GO:0004765">
    <property type="term" value="F:shikimate kinase activity"/>
    <property type="evidence" value="ECO:0007669"/>
    <property type="project" value="UniProtKB-UniRule"/>
</dbReference>
<dbReference type="SUPFAM" id="SSF52540">
    <property type="entry name" value="P-loop containing nucleoside triphosphate hydrolases"/>
    <property type="match status" value="1"/>
</dbReference>
<evidence type="ECO:0000256" key="8">
    <source>
        <dbReference type="ARBA" id="ARBA00022840"/>
    </source>
</evidence>
<feature type="binding site" evidence="11">
    <location>
        <position position="57"/>
    </location>
    <ligand>
        <name>substrate</name>
    </ligand>
</feature>
<keyword evidence="5 11" id="KW-0808">Transferase</keyword>
<dbReference type="OrthoDB" id="9800332at2"/>
<dbReference type="UniPathway" id="UPA00053">
    <property type="reaction ID" value="UER00088"/>
</dbReference>
<evidence type="ECO:0000256" key="9">
    <source>
        <dbReference type="ARBA" id="ARBA00023141"/>
    </source>
</evidence>
<comment type="pathway">
    <text evidence="1 11">Metabolic intermediate biosynthesis; chorismate biosynthesis; chorismate from D-erythrose 4-phosphate and phosphoenolpyruvate: step 5/7.</text>
</comment>
<comment type="catalytic activity">
    <reaction evidence="10 11">
        <text>shikimate + ATP = 3-phosphoshikimate + ADP + H(+)</text>
        <dbReference type="Rhea" id="RHEA:13121"/>
        <dbReference type="ChEBI" id="CHEBI:15378"/>
        <dbReference type="ChEBI" id="CHEBI:30616"/>
        <dbReference type="ChEBI" id="CHEBI:36208"/>
        <dbReference type="ChEBI" id="CHEBI:145989"/>
        <dbReference type="ChEBI" id="CHEBI:456216"/>
        <dbReference type="EC" id="2.7.1.71"/>
    </reaction>
</comment>
<evidence type="ECO:0000313" key="13">
    <source>
        <dbReference type="Proteomes" id="UP000243784"/>
    </source>
</evidence>
<dbReference type="PRINTS" id="PR01100">
    <property type="entry name" value="SHIKIMTKNASE"/>
</dbReference>
<evidence type="ECO:0000256" key="3">
    <source>
        <dbReference type="ARBA" id="ARBA00012154"/>
    </source>
</evidence>
<proteinExistence type="inferred from homology"/>
<dbReference type="GO" id="GO:0009073">
    <property type="term" value="P:aromatic amino acid family biosynthetic process"/>
    <property type="evidence" value="ECO:0007669"/>
    <property type="project" value="UniProtKB-KW"/>
</dbReference>
<dbReference type="Gene3D" id="3.40.50.300">
    <property type="entry name" value="P-loop containing nucleotide triphosphate hydrolases"/>
    <property type="match status" value="1"/>
</dbReference>
<dbReference type="Proteomes" id="UP000243784">
    <property type="component" value="Chromosome"/>
</dbReference>
<feature type="binding site" evidence="11">
    <location>
        <position position="78"/>
    </location>
    <ligand>
        <name>substrate</name>
    </ligand>
</feature>
<keyword evidence="11" id="KW-0479">Metal-binding</keyword>
<keyword evidence="13" id="KW-1185">Reference proteome</keyword>
<evidence type="ECO:0000256" key="11">
    <source>
        <dbReference type="HAMAP-Rule" id="MF_00109"/>
    </source>
</evidence>
<accession>A0A1D9DZ27</accession>
<evidence type="ECO:0000256" key="1">
    <source>
        <dbReference type="ARBA" id="ARBA00004842"/>
    </source>
</evidence>
<feature type="binding site" evidence="11">
    <location>
        <position position="131"/>
    </location>
    <ligand>
        <name>substrate</name>
    </ligand>
</feature>
<dbReference type="AlphaFoldDB" id="A0A1D9DZ27"/>
<reference evidence="12 13" key="1">
    <citation type="journal article" date="2016" name="Biochim. Biophys. Acta">
        <title>Photochemical characterization of actinorhodopsin and its functional existence in the natural host.</title>
        <authorList>
            <person name="Nakamura S."/>
            <person name="Kikukawa T."/>
            <person name="Tamogami J."/>
            <person name="Kamiya M."/>
            <person name="Aizawa T."/>
            <person name="Hahn M.W."/>
            <person name="Ihara K."/>
            <person name="Kamo N."/>
            <person name="Demura M."/>
        </authorList>
    </citation>
    <scope>NUCLEOTIDE SEQUENCE [LARGE SCALE GENOMIC DNA]</scope>
    <source>
        <strain evidence="12 13">MWH-Dar1</strain>
    </source>
</reference>
<keyword evidence="11" id="KW-0460">Magnesium</keyword>
<dbReference type="GO" id="GO:0009423">
    <property type="term" value="P:chorismate biosynthetic process"/>
    <property type="evidence" value="ECO:0007669"/>
    <property type="project" value="UniProtKB-UniRule"/>
</dbReference>
<keyword evidence="7 11" id="KW-0418">Kinase</keyword>
<feature type="binding site" evidence="11">
    <location>
        <begin position="12"/>
        <end position="17"/>
    </location>
    <ligand>
        <name>ATP</name>
        <dbReference type="ChEBI" id="CHEBI:30616"/>
    </ligand>
</feature>
<dbReference type="InterPro" id="IPR023000">
    <property type="entry name" value="Shikimate_kinase_CS"/>
</dbReference>
<evidence type="ECO:0000256" key="4">
    <source>
        <dbReference type="ARBA" id="ARBA00022605"/>
    </source>
</evidence>
<feature type="binding site" evidence="11">
    <location>
        <position position="16"/>
    </location>
    <ligand>
        <name>Mg(2+)</name>
        <dbReference type="ChEBI" id="CHEBI:18420"/>
    </ligand>
</feature>
<keyword evidence="6 11" id="KW-0547">Nucleotide-binding</keyword>
<evidence type="ECO:0000256" key="10">
    <source>
        <dbReference type="ARBA" id="ARBA00048567"/>
    </source>
</evidence>
<comment type="similarity">
    <text evidence="2 11">Belongs to the shikimate kinase family.</text>
</comment>
<gene>
    <name evidence="11" type="primary">aroK</name>
    <name evidence="12" type="ORF">A4Z71_03510</name>
</gene>
<evidence type="ECO:0000256" key="7">
    <source>
        <dbReference type="ARBA" id="ARBA00022777"/>
    </source>
</evidence>
<dbReference type="PANTHER" id="PTHR21087:SF16">
    <property type="entry name" value="SHIKIMATE KINASE 1, CHLOROPLASTIC"/>
    <property type="match status" value="1"/>
</dbReference>